<dbReference type="EMBL" id="GDKF01002382">
    <property type="protein sequence ID" value="JAT76240.1"/>
    <property type="molecule type" value="Transcribed_RNA"/>
</dbReference>
<dbReference type="InterPro" id="IPR013595">
    <property type="entry name" value="Pept_S33_TAP-like_C"/>
</dbReference>
<dbReference type="InterPro" id="IPR029058">
    <property type="entry name" value="AB_hydrolase_fold"/>
</dbReference>
<dbReference type="Pfam" id="PF08386">
    <property type="entry name" value="Abhydrolase_4"/>
    <property type="match status" value="1"/>
</dbReference>
<dbReference type="Pfam" id="PF00561">
    <property type="entry name" value="Abhydrolase_1"/>
    <property type="match status" value="1"/>
</dbReference>
<dbReference type="GO" id="GO:0004806">
    <property type="term" value="F:triacylglycerol lipase activity"/>
    <property type="evidence" value="ECO:0007669"/>
    <property type="project" value="TreeGrafter"/>
</dbReference>
<protein>
    <submittedName>
        <fullName evidence="3">Uncharacterized protein</fullName>
    </submittedName>
</protein>
<name>A0A1D2AAL8_AUXPR</name>
<accession>A0A1D2AAL8</accession>
<feature type="non-terminal residue" evidence="3">
    <location>
        <position position="1"/>
    </location>
</feature>
<evidence type="ECO:0000259" key="2">
    <source>
        <dbReference type="Pfam" id="PF08386"/>
    </source>
</evidence>
<feature type="domain" description="AB hydrolase-1" evidence="1">
    <location>
        <begin position="121"/>
        <end position="228"/>
    </location>
</feature>
<feature type="domain" description="Peptidase S33 tripeptidyl aminopeptidase-like C-terminal" evidence="2">
    <location>
        <begin position="312"/>
        <end position="372"/>
    </location>
</feature>
<dbReference type="Gene3D" id="3.40.50.1820">
    <property type="entry name" value="alpha/beta hydrolase"/>
    <property type="match status" value="1"/>
</dbReference>
<dbReference type="SUPFAM" id="SSF53474">
    <property type="entry name" value="alpha/beta-Hydrolases"/>
    <property type="match status" value="1"/>
</dbReference>
<dbReference type="PANTHER" id="PTHR43433">
    <property type="entry name" value="HYDROLASE, ALPHA/BETA FOLD FAMILY PROTEIN"/>
    <property type="match status" value="1"/>
</dbReference>
<dbReference type="InterPro" id="IPR050471">
    <property type="entry name" value="AB_hydrolase"/>
</dbReference>
<organism evidence="3">
    <name type="scientific">Auxenochlorella protothecoides</name>
    <name type="common">Green microalga</name>
    <name type="synonym">Chlorella protothecoides</name>
    <dbReference type="NCBI Taxonomy" id="3075"/>
    <lineage>
        <taxon>Eukaryota</taxon>
        <taxon>Viridiplantae</taxon>
        <taxon>Chlorophyta</taxon>
        <taxon>core chlorophytes</taxon>
        <taxon>Trebouxiophyceae</taxon>
        <taxon>Chlorellales</taxon>
        <taxon>Chlorellaceae</taxon>
        <taxon>Auxenochlorella</taxon>
    </lineage>
</organism>
<dbReference type="AlphaFoldDB" id="A0A1D2AAL8"/>
<evidence type="ECO:0000259" key="1">
    <source>
        <dbReference type="Pfam" id="PF00561"/>
    </source>
</evidence>
<dbReference type="PRINTS" id="PR00111">
    <property type="entry name" value="ABHYDROLASE"/>
</dbReference>
<dbReference type="PANTHER" id="PTHR43433:SF5">
    <property type="entry name" value="AB HYDROLASE-1 DOMAIN-CONTAINING PROTEIN"/>
    <property type="match status" value="1"/>
</dbReference>
<dbReference type="GO" id="GO:0046503">
    <property type="term" value="P:glycerolipid catabolic process"/>
    <property type="evidence" value="ECO:0007669"/>
    <property type="project" value="TreeGrafter"/>
</dbReference>
<dbReference type="InterPro" id="IPR000073">
    <property type="entry name" value="AB_hydrolase_1"/>
</dbReference>
<reference evidence="3" key="1">
    <citation type="submission" date="2015-08" db="EMBL/GenBank/DDBJ databases">
        <authorList>
            <person name="Babu N.S."/>
            <person name="Beckwith C.J."/>
            <person name="Beseler K.G."/>
            <person name="Brison A."/>
            <person name="Carone J.V."/>
            <person name="Caskin T.P."/>
            <person name="Diamond M."/>
            <person name="Durham M.E."/>
            <person name="Foxe J.M."/>
            <person name="Go M."/>
            <person name="Henderson B.A."/>
            <person name="Jones I.B."/>
            <person name="McGettigan J.A."/>
            <person name="Micheletti S.J."/>
            <person name="Nasrallah M.E."/>
            <person name="Ortiz D."/>
            <person name="Piller C.R."/>
            <person name="Privatt S.R."/>
            <person name="Schneider S.L."/>
            <person name="Sharp S."/>
            <person name="Smith T.C."/>
            <person name="Stanton J.D."/>
            <person name="Ullery H.E."/>
            <person name="Wilson R.J."/>
            <person name="Serrano M.G."/>
            <person name="Buck G."/>
            <person name="Lee V."/>
            <person name="Wang Y."/>
            <person name="Carvalho R."/>
            <person name="Voegtly L."/>
            <person name="Shi R."/>
            <person name="Duckworth R."/>
            <person name="Johnson A."/>
            <person name="Loviza R."/>
            <person name="Walstead R."/>
            <person name="Shah Z."/>
            <person name="Kiflezghi M."/>
            <person name="Wade K."/>
            <person name="Ball S.L."/>
            <person name="Bradley K.W."/>
            <person name="Asai D.J."/>
            <person name="Bowman C.A."/>
            <person name="Russell D.A."/>
            <person name="Pope W.H."/>
            <person name="Jacobs-Sera D."/>
            <person name="Hendrix R.W."/>
            <person name="Hatfull G.F."/>
        </authorList>
    </citation>
    <scope>NUCLEOTIDE SEQUENCE</scope>
</reference>
<evidence type="ECO:0000313" key="3">
    <source>
        <dbReference type="EMBL" id="JAT76240.1"/>
    </source>
</evidence>
<gene>
    <name evidence="3" type="ORF">g.14305</name>
</gene>
<sequence length="374" mass="39966">VMELRLEGYDCNVLLTRLARQKSARIGEARRSMLRRGSANPTAVCLAMVLLCLRPATGAVVGQAAPVSEEGEVLQFCNTTAPPLLASTSSKQDLIGPLLHVAISTSIVGYHSFGWADSGRPTLLLIHGFGQSLDMWDVRLLEPLAREQRVIIFDTRGVGATEDLNISSPLTIQSMAEDTVEFIQALQLPLPPNLMGVSMGGFIAIAVAALHGDAIHRAIPISASAGSLGSEPPTDKGLSIVAQPERRPLDMLSLFYPLNTTRGAKAACDSAFQSLYMLAEATITEAYGRQALAILHYFNVETAVWDALPLVRNPVLLIAGQYDILVPAQSSRAMAARLPAPWLVVIPEAGHGVASQCRDTVLDLVDAFLGSPDL</sequence>
<proteinExistence type="predicted"/>